<keyword evidence="2" id="KW-0227">DNA damage</keyword>
<dbReference type="Pfam" id="PF04098">
    <property type="entry name" value="Rad52_Rad22"/>
    <property type="match status" value="1"/>
</dbReference>
<dbReference type="SUPFAM" id="SSF54768">
    <property type="entry name" value="dsRNA-binding domain-like"/>
    <property type="match status" value="1"/>
</dbReference>
<dbReference type="PANTHER" id="PTHR12132">
    <property type="entry name" value="DNA REPAIR AND RECOMBINATION PROTEIN RAD52, RAD59"/>
    <property type="match status" value="1"/>
</dbReference>
<dbReference type="GO" id="GO:0006312">
    <property type="term" value="P:mitotic recombination"/>
    <property type="evidence" value="ECO:0007669"/>
    <property type="project" value="TreeGrafter"/>
</dbReference>
<dbReference type="GO" id="GO:0000730">
    <property type="term" value="P:DNA recombinase assembly"/>
    <property type="evidence" value="ECO:0007669"/>
    <property type="project" value="InterPro"/>
</dbReference>
<name>A0A6A5ZED7_9PLEO</name>
<evidence type="ECO:0000313" key="8">
    <source>
        <dbReference type="Proteomes" id="UP000799770"/>
    </source>
</evidence>
<dbReference type="InterPro" id="IPR041247">
    <property type="entry name" value="Rad52_fam"/>
</dbReference>
<dbReference type="Gene3D" id="3.30.390.80">
    <property type="entry name" value="DNA repair protein Rad52/59/22"/>
    <property type="match status" value="1"/>
</dbReference>
<dbReference type="PANTHER" id="PTHR12132:SF1">
    <property type="entry name" value="DNA REPAIR PROTEIN RAD52 HOMOLOG"/>
    <property type="match status" value="1"/>
</dbReference>
<evidence type="ECO:0000256" key="5">
    <source>
        <dbReference type="ARBA" id="ARBA00077224"/>
    </source>
</evidence>
<dbReference type="InterPro" id="IPR004585">
    <property type="entry name" value="DNA_recomb/repair_Rad52"/>
</dbReference>
<organism evidence="7 8">
    <name type="scientific">Lophiotrema nucula</name>
    <dbReference type="NCBI Taxonomy" id="690887"/>
    <lineage>
        <taxon>Eukaryota</taxon>
        <taxon>Fungi</taxon>
        <taxon>Dikarya</taxon>
        <taxon>Ascomycota</taxon>
        <taxon>Pezizomycotina</taxon>
        <taxon>Dothideomycetes</taxon>
        <taxon>Pleosporomycetidae</taxon>
        <taxon>Pleosporales</taxon>
        <taxon>Lophiotremataceae</taxon>
        <taxon>Lophiotrema</taxon>
    </lineage>
</organism>
<dbReference type="OrthoDB" id="206565at2759"/>
<comment type="similarity">
    <text evidence="1">Belongs to the RAD52 family.</text>
</comment>
<dbReference type="GO" id="GO:0003697">
    <property type="term" value="F:single-stranded DNA binding"/>
    <property type="evidence" value="ECO:0007669"/>
    <property type="project" value="UniProtKB-ARBA"/>
</dbReference>
<dbReference type="AlphaFoldDB" id="A0A6A5ZED7"/>
<dbReference type="NCBIfam" id="TIGR00607">
    <property type="entry name" value="rad52"/>
    <property type="match status" value="1"/>
</dbReference>
<feature type="region of interest" description="Disordered" evidence="6">
    <location>
        <begin position="268"/>
        <end position="571"/>
    </location>
</feature>
<evidence type="ECO:0000256" key="2">
    <source>
        <dbReference type="ARBA" id="ARBA00022763"/>
    </source>
</evidence>
<evidence type="ECO:0000256" key="3">
    <source>
        <dbReference type="ARBA" id="ARBA00023172"/>
    </source>
</evidence>
<evidence type="ECO:0000256" key="6">
    <source>
        <dbReference type="SAM" id="MobiDB-lite"/>
    </source>
</evidence>
<protein>
    <recommendedName>
        <fullName evidence="5">RAD52 homolog</fullName>
    </recommendedName>
</protein>
<gene>
    <name evidence="7" type="ORF">BDV96DRAFT_611508</name>
</gene>
<dbReference type="EMBL" id="ML977318">
    <property type="protein sequence ID" value="KAF2117869.1"/>
    <property type="molecule type" value="Genomic_DNA"/>
</dbReference>
<feature type="compositionally biased region" description="Pro residues" evidence="6">
    <location>
        <begin position="398"/>
        <end position="407"/>
    </location>
</feature>
<evidence type="ECO:0000313" key="7">
    <source>
        <dbReference type="EMBL" id="KAF2117869.1"/>
    </source>
</evidence>
<feature type="compositionally biased region" description="Polar residues" evidence="6">
    <location>
        <begin position="276"/>
        <end position="286"/>
    </location>
</feature>
<feature type="compositionally biased region" description="Pro residues" evidence="6">
    <location>
        <begin position="352"/>
        <end position="369"/>
    </location>
</feature>
<dbReference type="GO" id="GO:0045002">
    <property type="term" value="P:double-strand break repair via single-strand annealing"/>
    <property type="evidence" value="ECO:0007669"/>
    <property type="project" value="InterPro"/>
</dbReference>
<accession>A0A6A5ZED7</accession>
<dbReference type="InterPro" id="IPR007232">
    <property type="entry name" value="Rad52_Rad59_Rad22"/>
</dbReference>
<keyword evidence="3" id="KW-0233">DNA recombination</keyword>
<dbReference type="FunFam" id="3.30.390.80:FF:000001">
    <property type="entry name" value="DNA repair protein RAD52 homolog"/>
    <property type="match status" value="1"/>
</dbReference>
<dbReference type="GO" id="GO:0005634">
    <property type="term" value="C:nucleus"/>
    <property type="evidence" value="ECO:0007669"/>
    <property type="project" value="InterPro"/>
</dbReference>
<evidence type="ECO:0000256" key="1">
    <source>
        <dbReference type="ARBA" id="ARBA00006638"/>
    </source>
</evidence>
<dbReference type="Proteomes" id="UP000799770">
    <property type="component" value="Unassembled WGS sequence"/>
</dbReference>
<dbReference type="InterPro" id="IPR042525">
    <property type="entry name" value="Rad52_Rad59_Rad22_sf"/>
</dbReference>
<reference evidence="7" key="1">
    <citation type="journal article" date="2020" name="Stud. Mycol.">
        <title>101 Dothideomycetes genomes: a test case for predicting lifestyles and emergence of pathogens.</title>
        <authorList>
            <person name="Haridas S."/>
            <person name="Albert R."/>
            <person name="Binder M."/>
            <person name="Bloem J."/>
            <person name="Labutti K."/>
            <person name="Salamov A."/>
            <person name="Andreopoulos B."/>
            <person name="Baker S."/>
            <person name="Barry K."/>
            <person name="Bills G."/>
            <person name="Bluhm B."/>
            <person name="Cannon C."/>
            <person name="Castanera R."/>
            <person name="Culley D."/>
            <person name="Daum C."/>
            <person name="Ezra D."/>
            <person name="Gonzalez J."/>
            <person name="Henrissat B."/>
            <person name="Kuo A."/>
            <person name="Liang C."/>
            <person name="Lipzen A."/>
            <person name="Lutzoni F."/>
            <person name="Magnuson J."/>
            <person name="Mondo S."/>
            <person name="Nolan M."/>
            <person name="Ohm R."/>
            <person name="Pangilinan J."/>
            <person name="Park H.-J."/>
            <person name="Ramirez L."/>
            <person name="Alfaro M."/>
            <person name="Sun H."/>
            <person name="Tritt A."/>
            <person name="Yoshinaga Y."/>
            <person name="Zwiers L.-H."/>
            <person name="Turgeon B."/>
            <person name="Goodwin S."/>
            <person name="Spatafora J."/>
            <person name="Crous P."/>
            <person name="Grigoriev I."/>
        </authorList>
    </citation>
    <scope>NUCLEOTIDE SEQUENCE</scope>
    <source>
        <strain evidence="7">CBS 627.86</strain>
    </source>
</reference>
<keyword evidence="4" id="KW-0234">DNA repair</keyword>
<feature type="compositionally biased region" description="Basic and acidic residues" evidence="6">
    <location>
        <begin position="446"/>
        <end position="465"/>
    </location>
</feature>
<sequence length="571" mass="61349">MPAPGDQYGGDSIKNPFEDRPVNGFTALEIATLQSRLNKQLGPEYISSRQGQGGGKVAYLEGNKAIALANEVFGFNGWSSSLGQIQIDYVDEHPQNGRISLGLSINVKIKLKDGTYHEDIGYGTAENQKTKGAAFEKAKKEAATDGLKRSLRTFGNVLGNCLYDKEYLKKVQSMKVKPVKLDEANMYRHPDFAPPVKDEGAMIKREVHQTPMRTSHISRNTTENSMVTNTEFEDEFGGDLFDGVEIGVEAQGEEFTFENVSIPDESAMKAIAPPNGSGSNRNSQGANAGPSRQAMARVQSMPAVRQQGGGNQQPRQQPNGPGRPPTNQPNVRGPQNPGAVQNGRPEQNRSRMPPPTVDIHAPPRPPHAPQPQNQQARPQPPQAQQPNSAENQRTTTPGPAPNPPAAHRPPVGFVTSRAAELMQNTESPIPLNLPAFNTAVDSPIPPEKRTPGIDHRTSRAIKRQEVNQPEAPIPPPQPQDPVQGQGPTTRPSNFINPHHDTNRRIGMPAAMSPLANRSAYKPPSMAGVKRPPLADVSNSNGGNAGSGDGPDAKKQKVDAPGVENGGAAVNT</sequence>
<keyword evidence="8" id="KW-1185">Reference proteome</keyword>
<proteinExistence type="inferred from homology"/>
<evidence type="ECO:0000256" key="4">
    <source>
        <dbReference type="ARBA" id="ARBA00023204"/>
    </source>
</evidence>